<dbReference type="SUPFAM" id="SSF52540">
    <property type="entry name" value="P-loop containing nucleoside triphosphate hydrolases"/>
    <property type="match status" value="1"/>
</dbReference>
<dbReference type="GO" id="GO:0005524">
    <property type="term" value="F:ATP binding"/>
    <property type="evidence" value="ECO:0007669"/>
    <property type="project" value="InterPro"/>
</dbReference>
<dbReference type="EMBL" id="MLYV02000707">
    <property type="protein sequence ID" value="PSR79153.1"/>
    <property type="molecule type" value="Genomic_DNA"/>
</dbReference>
<sequence length="113" mass="12440">MAVHAKHAQTGRLSYSAHTQFSASDNAQWPRRRLTQKEVGCLTLRMRTEYGWKADPKPFQLAGVQAQLEGVDMIIQASTGAGKTAIAAGPHLWKQGMVSIMVCPLMTLEDEMV</sequence>
<dbReference type="GO" id="GO:0003676">
    <property type="term" value="F:nucleic acid binding"/>
    <property type="evidence" value="ECO:0007669"/>
    <property type="project" value="InterPro"/>
</dbReference>
<gene>
    <name evidence="2" type="ORF">PHLCEN_2v7124</name>
</gene>
<dbReference type="Pfam" id="PF00270">
    <property type="entry name" value="DEAD"/>
    <property type="match status" value="1"/>
</dbReference>
<comment type="caution">
    <text evidence="2">The sequence shown here is derived from an EMBL/GenBank/DDBJ whole genome shotgun (WGS) entry which is preliminary data.</text>
</comment>
<dbReference type="InterPro" id="IPR011545">
    <property type="entry name" value="DEAD/DEAH_box_helicase_dom"/>
</dbReference>
<accession>A0A2R6NXG4</accession>
<evidence type="ECO:0000313" key="2">
    <source>
        <dbReference type="EMBL" id="PSR79153.1"/>
    </source>
</evidence>
<organism evidence="2 3">
    <name type="scientific">Hermanssonia centrifuga</name>
    <dbReference type="NCBI Taxonomy" id="98765"/>
    <lineage>
        <taxon>Eukaryota</taxon>
        <taxon>Fungi</taxon>
        <taxon>Dikarya</taxon>
        <taxon>Basidiomycota</taxon>
        <taxon>Agaricomycotina</taxon>
        <taxon>Agaricomycetes</taxon>
        <taxon>Polyporales</taxon>
        <taxon>Meruliaceae</taxon>
        <taxon>Hermanssonia</taxon>
    </lineage>
</organism>
<name>A0A2R6NXG4_9APHY</name>
<evidence type="ECO:0000313" key="3">
    <source>
        <dbReference type="Proteomes" id="UP000186601"/>
    </source>
</evidence>
<reference evidence="2 3" key="1">
    <citation type="submission" date="2018-02" db="EMBL/GenBank/DDBJ databases">
        <title>Genome sequence of the basidiomycete white-rot fungus Phlebia centrifuga.</title>
        <authorList>
            <person name="Granchi Z."/>
            <person name="Peng M."/>
            <person name="de Vries R.P."/>
            <person name="Hilden K."/>
            <person name="Makela M.R."/>
            <person name="Grigoriev I."/>
            <person name="Riley R."/>
        </authorList>
    </citation>
    <scope>NUCLEOTIDE SEQUENCE [LARGE SCALE GENOMIC DNA]</scope>
    <source>
        <strain evidence="2 3">FBCC195</strain>
    </source>
</reference>
<evidence type="ECO:0000259" key="1">
    <source>
        <dbReference type="Pfam" id="PF00270"/>
    </source>
</evidence>
<dbReference type="Gene3D" id="3.40.50.300">
    <property type="entry name" value="P-loop containing nucleotide triphosphate hydrolases"/>
    <property type="match status" value="1"/>
</dbReference>
<dbReference type="AlphaFoldDB" id="A0A2R6NXG4"/>
<proteinExistence type="predicted"/>
<feature type="domain" description="DEAD/DEAH-box helicase" evidence="1">
    <location>
        <begin position="58"/>
        <end position="112"/>
    </location>
</feature>
<dbReference type="Proteomes" id="UP000186601">
    <property type="component" value="Unassembled WGS sequence"/>
</dbReference>
<dbReference type="OrthoDB" id="2499463at2759"/>
<dbReference type="STRING" id="98765.A0A2R6NXG4"/>
<keyword evidence="3" id="KW-1185">Reference proteome</keyword>
<dbReference type="InterPro" id="IPR027417">
    <property type="entry name" value="P-loop_NTPase"/>
</dbReference>
<protein>
    <recommendedName>
        <fullName evidence="1">DEAD/DEAH-box helicase domain-containing protein</fullName>
    </recommendedName>
</protein>